<dbReference type="AlphaFoldDB" id="A0AAV1YNR0"/>
<proteinExistence type="predicted"/>
<accession>A0AAV1YNR0</accession>
<evidence type="ECO:0000313" key="1">
    <source>
        <dbReference type="EMBL" id="CAL0335669.1"/>
    </source>
</evidence>
<evidence type="ECO:0000313" key="2">
    <source>
        <dbReference type="Proteomes" id="UP001497480"/>
    </source>
</evidence>
<dbReference type="InterPro" id="IPR052997">
    <property type="entry name" value="RRT15-like"/>
</dbReference>
<name>A0AAV1YNR0_LUPLU</name>
<reference evidence="1 2" key="1">
    <citation type="submission" date="2024-03" db="EMBL/GenBank/DDBJ databases">
        <authorList>
            <person name="Martinez-Hernandez J."/>
        </authorList>
    </citation>
    <scope>NUCLEOTIDE SEQUENCE [LARGE SCALE GENOMIC DNA]</scope>
</reference>
<dbReference type="PANTHER" id="PTHR33047">
    <property type="entry name" value="PROTEIN TAR1"/>
    <property type="match status" value="1"/>
</dbReference>
<organism evidence="1 2">
    <name type="scientific">Lupinus luteus</name>
    <name type="common">European yellow lupine</name>
    <dbReference type="NCBI Taxonomy" id="3873"/>
    <lineage>
        <taxon>Eukaryota</taxon>
        <taxon>Viridiplantae</taxon>
        <taxon>Streptophyta</taxon>
        <taxon>Embryophyta</taxon>
        <taxon>Tracheophyta</taxon>
        <taxon>Spermatophyta</taxon>
        <taxon>Magnoliopsida</taxon>
        <taxon>eudicotyledons</taxon>
        <taxon>Gunneridae</taxon>
        <taxon>Pentapetalae</taxon>
        <taxon>rosids</taxon>
        <taxon>fabids</taxon>
        <taxon>Fabales</taxon>
        <taxon>Fabaceae</taxon>
        <taxon>Papilionoideae</taxon>
        <taxon>50 kb inversion clade</taxon>
        <taxon>genistoids sensu lato</taxon>
        <taxon>core genistoids</taxon>
        <taxon>Genisteae</taxon>
        <taxon>Lupinus</taxon>
    </lineage>
</organism>
<keyword evidence="2" id="KW-1185">Reference proteome</keyword>
<evidence type="ECO:0008006" key="3">
    <source>
        <dbReference type="Google" id="ProtNLM"/>
    </source>
</evidence>
<dbReference type="PANTHER" id="PTHR33047:SF8">
    <property type="entry name" value="REGULATOR OF RDNA TRANSCRIPTION PROTEIN 15"/>
    <property type="match status" value="1"/>
</dbReference>
<dbReference type="Proteomes" id="UP001497480">
    <property type="component" value="Unassembled WGS sequence"/>
</dbReference>
<comment type="caution">
    <text evidence="1">The sequence shown here is derived from an EMBL/GenBank/DDBJ whole genome shotgun (WGS) entry which is preliminary data.</text>
</comment>
<sequence>MAKQFRVPLQIWRHFMKGPASYDAFAEIGKASEARTSHEARVMAWVTFTKHSEHVPSLSPSPRKVCNGMGQFHLVALGRMCHGLAFTYHFGRCNFQLYKLPLTVTWTSQYLYFYLTSHSTVNNYTVPFRGRRPYGYDPCLVKVMRSMTWVRVPWDWPPTRRIWDYVSIVDFAPIRAIAHGKTNLSHDGLNPAHVPYWWVNNPTLGEFCFTMIGRADIEGSKSNVAMNAWLPQASYPCGNFSDTSSFKFRRTKGSIGHAFTVRIRTGNQNQTSRVPWDWPPTRRIWDYVSIVDFAPIRAIAHVTSRHLPQMISHRSAAHAMVPWRAASPRS</sequence>
<protein>
    <recommendedName>
        <fullName evidence="3">Senescence-associated protein</fullName>
    </recommendedName>
</protein>
<gene>
    <name evidence="1" type="ORF">LLUT_LOCUS36729</name>
</gene>
<dbReference type="EMBL" id="CAXHTB010000050">
    <property type="protein sequence ID" value="CAL0335669.1"/>
    <property type="molecule type" value="Genomic_DNA"/>
</dbReference>